<sequence length="245" mass="27861">MEEYFNVSLEFDHAALKATIGKHIKEEVKGYVCVVDANVLTIAQKNKHFRHVLNSSLVNTCDGSSIATLAGLIHKKKFRALNGPELFNHYVEQNYSQLLLGSDEKTSNSVKDVLKRKGINNTHINVYPLPFKHVDDFDYIEIAKNINQKNPDIIWVSLGAPKQEFFMAKLLPHIHKGVMFGIGAAFNFYTGAIALPDAKIGALKFIWISRIFSEPMKQIPRVVPYLKILPRLYLEESRKVRLNQL</sequence>
<dbReference type="InterPro" id="IPR004629">
    <property type="entry name" value="WecG_TagA_CpsF"/>
</dbReference>
<evidence type="ECO:0000256" key="1">
    <source>
        <dbReference type="ARBA" id="ARBA00022676"/>
    </source>
</evidence>
<dbReference type="Proteomes" id="UP001597387">
    <property type="component" value="Unassembled WGS sequence"/>
</dbReference>
<dbReference type="EMBL" id="JBHUHZ010000001">
    <property type="protein sequence ID" value="MFD2161879.1"/>
    <property type="molecule type" value="Genomic_DNA"/>
</dbReference>
<keyword evidence="4" id="KW-1185">Reference proteome</keyword>
<dbReference type="Pfam" id="PF03808">
    <property type="entry name" value="Glyco_tran_WecG"/>
    <property type="match status" value="1"/>
</dbReference>
<dbReference type="PANTHER" id="PTHR34136:SF1">
    <property type="entry name" value="UDP-N-ACETYL-D-MANNOSAMINURONIC ACID TRANSFERASE"/>
    <property type="match status" value="1"/>
</dbReference>
<proteinExistence type="predicted"/>
<evidence type="ECO:0000313" key="3">
    <source>
        <dbReference type="EMBL" id="MFD2161879.1"/>
    </source>
</evidence>
<protein>
    <submittedName>
        <fullName evidence="3">WecB/TagA/CpsF family glycosyltransferase</fullName>
    </submittedName>
</protein>
<dbReference type="CDD" id="cd06533">
    <property type="entry name" value="Glyco_transf_WecG_TagA"/>
    <property type="match status" value="1"/>
</dbReference>
<evidence type="ECO:0000313" key="4">
    <source>
        <dbReference type="Proteomes" id="UP001597387"/>
    </source>
</evidence>
<keyword evidence="1" id="KW-0328">Glycosyltransferase</keyword>
<evidence type="ECO:0000256" key="2">
    <source>
        <dbReference type="ARBA" id="ARBA00022679"/>
    </source>
</evidence>
<name>A0ABW4ZJ51_9SPHI</name>
<keyword evidence="2" id="KW-0808">Transferase</keyword>
<gene>
    <name evidence="3" type="ORF">ACFSJU_05700</name>
</gene>
<dbReference type="PANTHER" id="PTHR34136">
    <property type="match status" value="1"/>
</dbReference>
<organism evidence="3 4">
    <name type="scientific">Paradesertivirga mongoliensis</name>
    <dbReference type="NCBI Taxonomy" id="2100740"/>
    <lineage>
        <taxon>Bacteria</taxon>
        <taxon>Pseudomonadati</taxon>
        <taxon>Bacteroidota</taxon>
        <taxon>Sphingobacteriia</taxon>
        <taxon>Sphingobacteriales</taxon>
        <taxon>Sphingobacteriaceae</taxon>
        <taxon>Paradesertivirga</taxon>
    </lineage>
</organism>
<comment type="caution">
    <text evidence="3">The sequence shown here is derived from an EMBL/GenBank/DDBJ whole genome shotgun (WGS) entry which is preliminary data.</text>
</comment>
<reference evidence="4" key="1">
    <citation type="journal article" date="2019" name="Int. J. Syst. Evol. Microbiol.">
        <title>The Global Catalogue of Microorganisms (GCM) 10K type strain sequencing project: providing services to taxonomists for standard genome sequencing and annotation.</title>
        <authorList>
            <consortium name="The Broad Institute Genomics Platform"/>
            <consortium name="The Broad Institute Genome Sequencing Center for Infectious Disease"/>
            <person name="Wu L."/>
            <person name="Ma J."/>
        </authorList>
    </citation>
    <scope>NUCLEOTIDE SEQUENCE [LARGE SCALE GENOMIC DNA]</scope>
    <source>
        <strain evidence="4">KCTC 42217</strain>
    </source>
</reference>
<accession>A0ABW4ZJ51</accession>
<dbReference type="RefSeq" id="WP_255898382.1">
    <property type="nucleotide sequence ID" value="NZ_JAFMZO010000001.1"/>
</dbReference>